<evidence type="ECO:0000313" key="1">
    <source>
        <dbReference type="EMBL" id="KAG9463154.1"/>
    </source>
</evidence>
<name>A0A8J6B4S7_ELECQ</name>
<comment type="caution">
    <text evidence="1">The sequence shown here is derived from an EMBL/GenBank/DDBJ whole genome shotgun (WGS) entry which is preliminary data.</text>
</comment>
<accession>A0A8J6B4S7</accession>
<reference evidence="1" key="1">
    <citation type="thesis" date="2020" institute="ProQuest LLC" country="789 East Eisenhower Parkway, Ann Arbor, MI, USA">
        <title>Comparative Genomics and Chromosome Evolution.</title>
        <authorList>
            <person name="Mudd A.B."/>
        </authorList>
    </citation>
    <scope>NUCLEOTIDE SEQUENCE</scope>
    <source>
        <strain evidence="1">HN-11 Male</strain>
        <tissue evidence="1">Kidney and liver</tissue>
    </source>
</reference>
<proteinExistence type="predicted"/>
<keyword evidence="2" id="KW-1185">Reference proteome</keyword>
<gene>
    <name evidence="1" type="ORF">GDO78_022292</name>
</gene>
<dbReference type="AlphaFoldDB" id="A0A8J6B4S7"/>
<evidence type="ECO:0000313" key="2">
    <source>
        <dbReference type="Proteomes" id="UP000770717"/>
    </source>
</evidence>
<dbReference type="Proteomes" id="UP000770717">
    <property type="component" value="Unassembled WGS sequence"/>
</dbReference>
<sequence length="99" mass="11057">MRSVKSTIVATCMANLSVWSPIELISDFIVKWGAPYCGKMKPGIFCFGCGRSHICSVQVRNHWDCSLMEKERVVHLPTGYSANHIHLVGVADTLHVDRL</sequence>
<organism evidence="1 2">
    <name type="scientific">Eleutherodactylus coqui</name>
    <name type="common">Puerto Rican coqui</name>
    <dbReference type="NCBI Taxonomy" id="57060"/>
    <lineage>
        <taxon>Eukaryota</taxon>
        <taxon>Metazoa</taxon>
        <taxon>Chordata</taxon>
        <taxon>Craniata</taxon>
        <taxon>Vertebrata</taxon>
        <taxon>Euteleostomi</taxon>
        <taxon>Amphibia</taxon>
        <taxon>Batrachia</taxon>
        <taxon>Anura</taxon>
        <taxon>Neobatrachia</taxon>
        <taxon>Hyloidea</taxon>
        <taxon>Eleutherodactylidae</taxon>
        <taxon>Eleutherodactylinae</taxon>
        <taxon>Eleutherodactylus</taxon>
        <taxon>Eleutherodactylus</taxon>
    </lineage>
</organism>
<protein>
    <submittedName>
        <fullName evidence="1">Uncharacterized protein</fullName>
    </submittedName>
</protein>
<dbReference type="EMBL" id="WNTK01007860">
    <property type="protein sequence ID" value="KAG9463154.1"/>
    <property type="molecule type" value="Genomic_DNA"/>
</dbReference>